<dbReference type="Proteomes" id="UP000054097">
    <property type="component" value="Unassembled WGS sequence"/>
</dbReference>
<evidence type="ECO:0000313" key="3">
    <source>
        <dbReference type="Proteomes" id="UP000054097"/>
    </source>
</evidence>
<evidence type="ECO:0000256" key="1">
    <source>
        <dbReference type="SAM" id="MobiDB-lite"/>
    </source>
</evidence>
<accession>A0A0C2WIJ0</accession>
<dbReference type="AlphaFoldDB" id="A0A0C2WIJ0"/>
<reference evidence="2 3" key="1">
    <citation type="submission" date="2014-04" db="EMBL/GenBank/DDBJ databases">
        <authorList>
            <consortium name="DOE Joint Genome Institute"/>
            <person name="Kuo A."/>
            <person name="Zuccaro A."/>
            <person name="Kohler A."/>
            <person name="Nagy L.G."/>
            <person name="Floudas D."/>
            <person name="Copeland A."/>
            <person name="Barry K.W."/>
            <person name="Cichocki N."/>
            <person name="Veneault-Fourrey C."/>
            <person name="LaButti K."/>
            <person name="Lindquist E.A."/>
            <person name="Lipzen A."/>
            <person name="Lundell T."/>
            <person name="Morin E."/>
            <person name="Murat C."/>
            <person name="Sun H."/>
            <person name="Tunlid A."/>
            <person name="Henrissat B."/>
            <person name="Grigoriev I.V."/>
            <person name="Hibbett D.S."/>
            <person name="Martin F."/>
            <person name="Nordberg H.P."/>
            <person name="Cantor M.N."/>
            <person name="Hua S.X."/>
        </authorList>
    </citation>
    <scope>NUCLEOTIDE SEQUENCE [LARGE SCALE GENOMIC DNA]</scope>
    <source>
        <strain evidence="2 3">MAFF 305830</strain>
    </source>
</reference>
<dbReference type="EMBL" id="KN824308">
    <property type="protein sequence ID" value="KIM26178.1"/>
    <property type="molecule type" value="Genomic_DNA"/>
</dbReference>
<proteinExistence type="predicted"/>
<feature type="region of interest" description="Disordered" evidence="1">
    <location>
        <begin position="1"/>
        <end position="21"/>
    </location>
</feature>
<dbReference type="HOGENOM" id="CLU_1971850_0_0_1"/>
<gene>
    <name evidence="2" type="ORF">M408DRAFT_197172</name>
</gene>
<name>A0A0C2WIJ0_SERVB</name>
<sequence>MFHLRRRLRSSPNVSSSAPNRRTGALGASFSSLSLMIMTSATESGLCCPAGAFCVAGGSSSSIIPLAENRCRRFSTFLLRASSSTGASSSISISELFSLTLAGVLSLDGEELDWLSSESMRGSLGRI</sequence>
<feature type="compositionally biased region" description="Polar residues" evidence="1">
    <location>
        <begin position="10"/>
        <end position="20"/>
    </location>
</feature>
<reference evidence="3" key="2">
    <citation type="submission" date="2015-01" db="EMBL/GenBank/DDBJ databases">
        <title>Evolutionary Origins and Diversification of the Mycorrhizal Mutualists.</title>
        <authorList>
            <consortium name="DOE Joint Genome Institute"/>
            <consortium name="Mycorrhizal Genomics Consortium"/>
            <person name="Kohler A."/>
            <person name="Kuo A."/>
            <person name="Nagy L.G."/>
            <person name="Floudas D."/>
            <person name="Copeland A."/>
            <person name="Barry K.W."/>
            <person name="Cichocki N."/>
            <person name="Veneault-Fourrey C."/>
            <person name="LaButti K."/>
            <person name="Lindquist E.A."/>
            <person name="Lipzen A."/>
            <person name="Lundell T."/>
            <person name="Morin E."/>
            <person name="Murat C."/>
            <person name="Riley R."/>
            <person name="Ohm R."/>
            <person name="Sun H."/>
            <person name="Tunlid A."/>
            <person name="Henrissat B."/>
            <person name="Grigoriev I.V."/>
            <person name="Hibbett D.S."/>
            <person name="Martin F."/>
        </authorList>
    </citation>
    <scope>NUCLEOTIDE SEQUENCE [LARGE SCALE GENOMIC DNA]</scope>
    <source>
        <strain evidence="3">MAFF 305830</strain>
    </source>
</reference>
<protein>
    <submittedName>
        <fullName evidence="2">Uncharacterized protein</fullName>
    </submittedName>
</protein>
<keyword evidence="3" id="KW-1185">Reference proteome</keyword>
<organism evidence="2 3">
    <name type="scientific">Serendipita vermifera MAFF 305830</name>
    <dbReference type="NCBI Taxonomy" id="933852"/>
    <lineage>
        <taxon>Eukaryota</taxon>
        <taxon>Fungi</taxon>
        <taxon>Dikarya</taxon>
        <taxon>Basidiomycota</taxon>
        <taxon>Agaricomycotina</taxon>
        <taxon>Agaricomycetes</taxon>
        <taxon>Sebacinales</taxon>
        <taxon>Serendipitaceae</taxon>
        <taxon>Serendipita</taxon>
    </lineage>
</organism>
<evidence type="ECO:0000313" key="2">
    <source>
        <dbReference type="EMBL" id="KIM26178.1"/>
    </source>
</evidence>